<keyword evidence="6 18" id="KW-0645">Protease</keyword>
<evidence type="ECO:0000313" key="23">
    <source>
        <dbReference type="Proteomes" id="UP000262004"/>
    </source>
</evidence>
<keyword evidence="12 19" id="KW-0472">Membrane</keyword>
<dbReference type="PANTHER" id="PTHR30487:SF0">
    <property type="entry name" value="PREPILIN LEADER PEPTIDASE_N-METHYLTRANSFERASE-RELATED"/>
    <property type="match status" value="1"/>
</dbReference>
<keyword evidence="5 18" id="KW-0489">Methyltransferase</keyword>
<dbReference type="GO" id="GO:0008168">
    <property type="term" value="F:methyltransferase activity"/>
    <property type="evidence" value="ECO:0007669"/>
    <property type="project" value="UniProtKB-KW"/>
</dbReference>
<dbReference type="PRINTS" id="PR00864">
    <property type="entry name" value="PREPILNPTASE"/>
</dbReference>
<proteinExistence type="inferred from homology"/>
<keyword evidence="3" id="KW-1003">Cell membrane</keyword>
<dbReference type="RefSeq" id="WP_119335267.1">
    <property type="nucleotide sequence ID" value="NZ_AP018558.1"/>
</dbReference>
<keyword evidence="11 19" id="KW-1133">Transmembrane helix</keyword>
<feature type="transmembrane region" description="Helical" evidence="19">
    <location>
        <begin position="227"/>
        <end position="258"/>
    </location>
</feature>
<keyword evidence="23" id="KW-1185">Reference proteome</keyword>
<evidence type="ECO:0000256" key="10">
    <source>
        <dbReference type="ARBA" id="ARBA00022801"/>
    </source>
</evidence>
<dbReference type="GO" id="GO:0032259">
    <property type="term" value="P:methylation"/>
    <property type="evidence" value="ECO:0007669"/>
    <property type="project" value="UniProtKB-KW"/>
</dbReference>
<feature type="transmembrane region" description="Helical" evidence="19">
    <location>
        <begin position="141"/>
        <end position="159"/>
    </location>
</feature>
<dbReference type="InterPro" id="IPR014032">
    <property type="entry name" value="Peptidase_A24A_bac"/>
</dbReference>
<evidence type="ECO:0000256" key="6">
    <source>
        <dbReference type="ARBA" id="ARBA00022670"/>
    </source>
</evidence>
<dbReference type="EC" id="2.1.1.-" evidence="18"/>
<keyword evidence="8" id="KW-0949">S-adenosyl-L-methionine</keyword>
<keyword evidence="4" id="KW-0997">Cell inner membrane</keyword>
<dbReference type="EC" id="3.4.23.43" evidence="15 18"/>
<dbReference type="GO" id="GO:0006465">
    <property type="term" value="P:signal peptide processing"/>
    <property type="evidence" value="ECO:0007669"/>
    <property type="project" value="TreeGrafter"/>
</dbReference>
<comment type="function">
    <text evidence="18">Plays an essential role in type IV pili and type II pseudopili formation by proteolytically removing the leader sequence from substrate proteins and subsequently monomethylating the alpha-amino group of the newly exposed N-terminal phenylalanine.</text>
</comment>
<keyword evidence="10 18" id="KW-0378">Hydrolase</keyword>
<dbReference type="AlphaFoldDB" id="A0A2Z6DYG8"/>
<comment type="catalytic activity">
    <reaction evidence="14 18">
        <text>Typically cleaves a -Gly-|-Phe- bond to release an N-terminal, basic peptide of 5-8 residues from type IV prepilin, and then N-methylates the new N-terminal amino group, the methyl donor being S-adenosyl-L-methionine.</text>
        <dbReference type="EC" id="3.4.23.43"/>
    </reaction>
</comment>
<dbReference type="Pfam" id="PF06750">
    <property type="entry name" value="A24_N_bact"/>
    <property type="match status" value="1"/>
</dbReference>
<dbReference type="FunFam" id="1.20.120.1220:FF:000001">
    <property type="entry name" value="Type 4 prepilin-like proteins leader peptide-processing enzyme"/>
    <property type="match status" value="1"/>
</dbReference>
<evidence type="ECO:0000256" key="13">
    <source>
        <dbReference type="ARBA" id="ARBA00023268"/>
    </source>
</evidence>
<keyword evidence="9 18" id="KW-0812">Transmembrane</keyword>
<evidence type="ECO:0000256" key="9">
    <source>
        <dbReference type="ARBA" id="ARBA00022692"/>
    </source>
</evidence>
<protein>
    <recommendedName>
        <fullName evidence="16 18">Prepilin leader peptidase/N-methyltransferase</fullName>
        <ecNumber evidence="18">2.1.1.-</ecNumber>
        <ecNumber evidence="15 18">3.4.23.43</ecNumber>
    </recommendedName>
</protein>
<keyword evidence="7 18" id="KW-0808">Transferase</keyword>
<dbReference type="InterPro" id="IPR010627">
    <property type="entry name" value="Prepilin_pept_A24_N"/>
</dbReference>
<feature type="domain" description="Prepilin type IV endopeptidase peptidase" evidence="20">
    <location>
        <begin position="148"/>
        <end position="256"/>
    </location>
</feature>
<evidence type="ECO:0000256" key="1">
    <source>
        <dbReference type="ARBA" id="ARBA00004429"/>
    </source>
</evidence>
<evidence type="ECO:0000256" key="15">
    <source>
        <dbReference type="ARBA" id="ARBA00067082"/>
    </source>
</evidence>
<feature type="transmembrane region" description="Helical" evidence="19">
    <location>
        <begin position="194"/>
        <end position="215"/>
    </location>
</feature>
<dbReference type="GO" id="GO:0004190">
    <property type="term" value="F:aspartic-type endopeptidase activity"/>
    <property type="evidence" value="ECO:0007669"/>
    <property type="project" value="UniProtKB-EC"/>
</dbReference>
<evidence type="ECO:0000256" key="7">
    <source>
        <dbReference type="ARBA" id="ARBA00022679"/>
    </source>
</evidence>
<dbReference type="InterPro" id="IPR000045">
    <property type="entry name" value="Prepilin_IV_endopep_pep"/>
</dbReference>
<keyword evidence="13 18" id="KW-0511">Multifunctional enzyme</keyword>
<name>A0A2Z6DYG8_HYDTE</name>
<dbReference type="PANTHER" id="PTHR30487">
    <property type="entry name" value="TYPE 4 PREPILIN-LIKE PROTEINS LEADER PEPTIDE-PROCESSING ENZYME"/>
    <property type="match status" value="1"/>
</dbReference>
<dbReference type="GO" id="GO:0005886">
    <property type="term" value="C:plasma membrane"/>
    <property type="evidence" value="ECO:0007669"/>
    <property type="project" value="UniProtKB-SubCell"/>
</dbReference>
<accession>A0A2Z6DYG8</accession>
<evidence type="ECO:0000256" key="16">
    <source>
        <dbReference type="ARBA" id="ARBA00071870"/>
    </source>
</evidence>
<evidence type="ECO:0000313" key="22">
    <source>
        <dbReference type="EMBL" id="BBD77537.1"/>
    </source>
</evidence>
<evidence type="ECO:0000256" key="2">
    <source>
        <dbReference type="ARBA" id="ARBA00005801"/>
    </source>
</evidence>
<evidence type="ECO:0000256" key="5">
    <source>
        <dbReference type="ARBA" id="ARBA00022603"/>
    </source>
</evidence>
<feature type="transmembrane region" description="Helical" evidence="19">
    <location>
        <begin position="171"/>
        <end position="188"/>
    </location>
</feature>
<evidence type="ECO:0000259" key="21">
    <source>
        <dbReference type="Pfam" id="PF06750"/>
    </source>
</evidence>
<organism evidence="22 23">
    <name type="scientific">Hydrogenophilus thermoluteolus</name>
    <name type="common">Pseudomonas hydrogenothermophila</name>
    <dbReference type="NCBI Taxonomy" id="297"/>
    <lineage>
        <taxon>Bacteria</taxon>
        <taxon>Pseudomonadati</taxon>
        <taxon>Pseudomonadota</taxon>
        <taxon>Hydrogenophilia</taxon>
        <taxon>Hydrogenophilales</taxon>
        <taxon>Hydrogenophilaceae</taxon>
        <taxon>Hydrogenophilus</taxon>
    </lineage>
</organism>
<feature type="transmembrane region" description="Helical" evidence="19">
    <location>
        <begin position="264"/>
        <end position="286"/>
    </location>
</feature>
<dbReference type="Pfam" id="PF01478">
    <property type="entry name" value="Peptidase_A24"/>
    <property type="match status" value="1"/>
</dbReference>
<gene>
    <name evidence="22" type="ORF">HPTL_1273</name>
</gene>
<dbReference type="Proteomes" id="UP000262004">
    <property type="component" value="Chromosome"/>
</dbReference>
<evidence type="ECO:0000256" key="4">
    <source>
        <dbReference type="ARBA" id="ARBA00022519"/>
    </source>
</evidence>
<comment type="subcellular location">
    <subcellularLocation>
        <location evidence="1">Cell inner membrane</location>
        <topology evidence="1">Multi-pass membrane protein</topology>
    </subcellularLocation>
    <subcellularLocation>
        <location evidence="18">Cell membrane</location>
        <topology evidence="18">Multi-pass membrane protein</topology>
    </subcellularLocation>
</comment>
<evidence type="ECO:0000256" key="17">
    <source>
        <dbReference type="RuleBase" id="RU003793"/>
    </source>
</evidence>
<reference evidence="22 23" key="1">
    <citation type="submission" date="2018-04" db="EMBL/GenBank/DDBJ databases">
        <title>Complete genome sequence of Hydrogenophilus thermoluteolus TH-1.</title>
        <authorList>
            <person name="Arai H."/>
        </authorList>
    </citation>
    <scope>NUCLEOTIDE SEQUENCE [LARGE SCALE GENOMIC DNA]</scope>
    <source>
        <strain evidence="22 23">TH-1</strain>
    </source>
</reference>
<evidence type="ECO:0000256" key="11">
    <source>
        <dbReference type="ARBA" id="ARBA00022989"/>
    </source>
</evidence>
<dbReference type="Gene3D" id="1.20.120.1220">
    <property type="match status" value="1"/>
</dbReference>
<evidence type="ECO:0000256" key="8">
    <source>
        <dbReference type="ARBA" id="ARBA00022691"/>
    </source>
</evidence>
<evidence type="ECO:0000256" key="14">
    <source>
        <dbReference type="ARBA" id="ARBA00050401"/>
    </source>
</evidence>
<evidence type="ECO:0000256" key="12">
    <source>
        <dbReference type="ARBA" id="ARBA00023136"/>
    </source>
</evidence>
<evidence type="ECO:0000256" key="19">
    <source>
        <dbReference type="SAM" id="Phobius"/>
    </source>
</evidence>
<dbReference type="InterPro" id="IPR050882">
    <property type="entry name" value="Prepilin_peptidase/N-MTase"/>
</dbReference>
<dbReference type="KEGG" id="htl:HPTL_1273"/>
<evidence type="ECO:0000256" key="3">
    <source>
        <dbReference type="ARBA" id="ARBA00022475"/>
    </source>
</evidence>
<comment type="similarity">
    <text evidence="2 17">Belongs to the peptidase A24 family.</text>
</comment>
<sequence length="295" mass="32143">MTPTQTLPLLFWVGAAALLGAVVGSFLNVVIHRLPKMLERRWYREATAYLAECAGTAKTLPDPSADARVETERFDLAFPASHCPQCHHQLAWWENLPILSWLLLRGRCRACGKAIPARYLVVEGVTALVTAGIVWHFGLTVVSLCAAVFAWSLIALAFIDWETQLLPDDITLPLLWAGLLVNLENLFAPLPQAVLGAASGYLLLWSIFWLFKWLTGKEGMGYGDFKLLAALGAWFGAAQLPQILLVSASLGAVVGVVARVRGHLAAGAPIPFGPFLAFAGLITLFWPDLVTRLTF</sequence>
<dbReference type="EMBL" id="AP018558">
    <property type="protein sequence ID" value="BBD77537.1"/>
    <property type="molecule type" value="Genomic_DNA"/>
</dbReference>
<feature type="domain" description="Prepilin peptidase A24 N-terminal" evidence="21">
    <location>
        <begin position="18"/>
        <end position="137"/>
    </location>
</feature>
<dbReference type="OrthoDB" id="5290419at2"/>
<feature type="transmembrane region" description="Helical" evidence="19">
    <location>
        <begin position="6"/>
        <end position="31"/>
    </location>
</feature>
<evidence type="ECO:0000259" key="20">
    <source>
        <dbReference type="Pfam" id="PF01478"/>
    </source>
</evidence>
<evidence type="ECO:0000256" key="18">
    <source>
        <dbReference type="RuleBase" id="RU003794"/>
    </source>
</evidence>